<organism evidence="5 6">
    <name type="scientific">Phaeobacter gallaeciensis</name>
    <dbReference type="NCBI Taxonomy" id="60890"/>
    <lineage>
        <taxon>Bacteria</taxon>
        <taxon>Pseudomonadati</taxon>
        <taxon>Pseudomonadota</taxon>
        <taxon>Alphaproteobacteria</taxon>
        <taxon>Rhodobacterales</taxon>
        <taxon>Roseobacteraceae</taxon>
        <taxon>Phaeobacter</taxon>
    </lineage>
</organism>
<dbReference type="Proteomes" id="UP001218364">
    <property type="component" value="Unassembled WGS sequence"/>
</dbReference>
<dbReference type="GO" id="GO:0003677">
    <property type="term" value="F:DNA binding"/>
    <property type="evidence" value="ECO:0007669"/>
    <property type="project" value="UniProtKB-KW"/>
</dbReference>
<gene>
    <name evidence="5" type="ORF">PXK24_18890</name>
</gene>
<name>A0ABD4XFC9_9RHOB</name>
<sequence>MRSAEMRSIQRKFTTENYRDGETLACKGVDAPFMGIVRSGMLREDRPTPQGRTHLLALTFANEALAPQGCVRAKCTLTSVGETEVMTCDQRTFEELASAIPRLQLNLLHLIQDQLAQAQDWQLLLGRKTASERVASMLVSFHQRHGRPDEMHLPMSRADLGQLTGLTLETVSRQMRALEKAGLIAMPLPTRVRVLDAVALHELTGDAPARVAA</sequence>
<dbReference type="InterPro" id="IPR014710">
    <property type="entry name" value="RmlC-like_jellyroll"/>
</dbReference>
<evidence type="ECO:0000256" key="1">
    <source>
        <dbReference type="ARBA" id="ARBA00023015"/>
    </source>
</evidence>
<dbReference type="SUPFAM" id="SSF46785">
    <property type="entry name" value="Winged helix' DNA-binding domain"/>
    <property type="match status" value="1"/>
</dbReference>
<keyword evidence="1" id="KW-0805">Transcription regulation</keyword>
<feature type="domain" description="HTH crp-type" evidence="4">
    <location>
        <begin position="128"/>
        <end position="198"/>
    </location>
</feature>
<proteinExistence type="predicted"/>
<accession>A0ABD4XFC9</accession>
<dbReference type="RefSeq" id="WP_243411489.1">
    <property type="nucleotide sequence ID" value="NZ_JARCLH010000005.1"/>
</dbReference>
<dbReference type="PRINTS" id="PR00034">
    <property type="entry name" value="HTHCRP"/>
</dbReference>
<dbReference type="InterPro" id="IPR036388">
    <property type="entry name" value="WH-like_DNA-bd_sf"/>
</dbReference>
<dbReference type="PROSITE" id="PS51063">
    <property type="entry name" value="HTH_CRP_2"/>
    <property type="match status" value="1"/>
</dbReference>
<dbReference type="InterPro" id="IPR012318">
    <property type="entry name" value="HTH_CRP"/>
</dbReference>
<dbReference type="InterPro" id="IPR036390">
    <property type="entry name" value="WH_DNA-bd_sf"/>
</dbReference>
<dbReference type="Gene3D" id="2.60.120.10">
    <property type="entry name" value="Jelly Rolls"/>
    <property type="match status" value="1"/>
</dbReference>
<dbReference type="AlphaFoldDB" id="A0ABD4XFC9"/>
<dbReference type="SUPFAM" id="SSF51206">
    <property type="entry name" value="cAMP-binding domain-like"/>
    <property type="match status" value="1"/>
</dbReference>
<dbReference type="CDD" id="cd00038">
    <property type="entry name" value="CAP_ED"/>
    <property type="match status" value="1"/>
</dbReference>
<comment type="caution">
    <text evidence="5">The sequence shown here is derived from an EMBL/GenBank/DDBJ whole genome shotgun (WGS) entry which is preliminary data.</text>
</comment>
<evidence type="ECO:0000256" key="2">
    <source>
        <dbReference type="ARBA" id="ARBA00023125"/>
    </source>
</evidence>
<dbReference type="CDD" id="cd00092">
    <property type="entry name" value="HTH_CRP"/>
    <property type="match status" value="1"/>
</dbReference>
<evidence type="ECO:0000259" key="4">
    <source>
        <dbReference type="PROSITE" id="PS51063"/>
    </source>
</evidence>
<dbReference type="Pfam" id="PF13545">
    <property type="entry name" value="HTH_Crp_2"/>
    <property type="match status" value="1"/>
</dbReference>
<dbReference type="InterPro" id="IPR018490">
    <property type="entry name" value="cNMP-bd_dom_sf"/>
</dbReference>
<dbReference type="InterPro" id="IPR000595">
    <property type="entry name" value="cNMP-bd_dom"/>
</dbReference>
<protein>
    <submittedName>
        <fullName evidence="5">Crp/Fnr family transcriptional regulator</fullName>
    </submittedName>
</protein>
<evidence type="ECO:0000256" key="3">
    <source>
        <dbReference type="ARBA" id="ARBA00023163"/>
    </source>
</evidence>
<dbReference type="SMART" id="SM00419">
    <property type="entry name" value="HTH_CRP"/>
    <property type="match status" value="1"/>
</dbReference>
<evidence type="ECO:0000313" key="5">
    <source>
        <dbReference type="EMBL" id="MDE4167767.1"/>
    </source>
</evidence>
<keyword evidence="3" id="KW-0804">Transcription</keyword>
<dbReference type="Pfam" id="PF00027">
    <property type="entry name" value="cNMP_binding"/>
    <property type="match status" value="1"/>
</dbReference>
<keyword evidence="2" id="KW-0238">DNA-binding</keyword>
<reference evidence="5 6" key="1">
    <citation type="submission" date="2023-02" db="EMBL/GenBank/DDBJ databases">
        <title>Population genomics of bacteria associated with diatom.</title>
        <authorList>
            <person name="Xie J."/>
            <person name="Wang H."/>
        </authorList>
    </citation>
    <scope>NUCLEOTIDE SEQUENCE [LARGE SCALE GENOMIC DNA]</scope>
    <source>
        <strain evidence="5 6">PT47_8</strain>
    </source>
</reference>
<dbReference type="Gene3D" id="1.10.10.10">
    <property type="entry name" value="Winged helix-like DNA-binding domain superfamily/Winged helix DNA-binding domain"/>
    <property type="match status" value="1"/>
</dbReference>
<evidence type="ECO:0000313" key="6">
    <source>
        <dbReference type="Proteomes" id="UP001218364"/>
    </source>
</evidence>
<dbReference type="EMBL" id="JARCJK010000013">
    <property type="protein sequence ID" value="MDE4167767.1"/>
    <property type="molecule type" value="Genomic_DNA"/>
</dbReference>